<dbReference type="AlphaFoldDB" id="A0ABD3VK73"/>
<dbReference type="Proteomes" id="UP001634394">
    <property type="component" value="Unassembled WGS sequence"/>
</dbReference>
<gene>
    <name evidence="1" type="ORF">ACJMK2_007656</name>
</gene>
<sequence length="52" mass="6174">TVQDFTHIESKVGVYHTQTVIDGDKYYRDLKYWDINVGSRKFPTYDQAILFT</sequence>
<proteinExistence type="predicted"/>
<reference evidence="1 2" key="1">
    <citation type="submission" date="2024-11" db="EMBL/GenBank/DDBJ databases">
        <title>Chromosome-level genome assembly of the freshwater bivalve Anodonta woodiana.</title>
        <authorList>
            <person name="Chen X."/>
        </authorList>
    </citation>
    <scope>NUCLEOTIDE SEQUENCE [LARGE SCALE GENOMIC DNA]</scope>
    <source>
        <strain evidence="1">MN2024</strain>
        <tissue evidence="1">Gills</tissue>
    </source>
</reference>
<comment type="caution">
    <text evidence="1">The sequence shown here is derived from an EMBL/GenBank/DDBJ whole genome shotgun (WGS) entry which is preliminary data.</text>
</comment>
<organism evidence="1 2">
    <name type="scientific">Sinanodonta woodiana</name>
    <name type="common">Chinese pond mussel</name>
    <name type="synonym">Anodonta woodiana</name>
    <dbReference type="NCBI Taxonomy" id="1069815"/>
    <lineage>
        <taxon>Eukaryota</taxon>
        <taxon>Metazoa</taxon>
        <taxon>Spiralia</taxon>
        <taxon>Lophotrochozoa</taxon>
        <taxon>Mollusca</taxon>
        <taxon>Bivalvia</taxon>
        <taxon>Autobranchia</taxon>
        <taxon>Heteroconchia</taxon>
        <taxon>Palaeoheterodonta</taxon>
        <taxon>Unionida</taxon>
        <taxon>Unionoidea</taxon>
        <taxon>Unionidae</taxon>
        <taxon>Unioninae</taxon>
        <taxon>Sinanodonta</taxon>
    </lineage>
</organism>
<feature type="non-terminal residue" evidence="1">
    <location>
        <position position="1"/>
    </location>
</feature>
<protein>
    <submittedName>
        <fullName evidence="1">Uncharacterized protein</fullName>
    </submittedName>
</protein>
<evidence type="ECO:0000313" key="1">
    <source>
        <dbReference type="EMBL" id="KAL3861631.1"/>
    </source>
</evidence>
<evidence type="ECO:0000313" key="2">
    <source>
        <dbReference type="Proteomes" id="UP001634394"/>
    </source>
</evidence>
<feature type="non-terminal residue" evidence="1">
    <location>
        <position position="52"/>
    </location>
</feature>
<accession>A0ABD3VK73</accession>
<dbReference type="EMBL" id="JBJQND010000011">
    <property type="protein sequence ID" value="KAL3861631.1"/>
    <property type="molecule type" value="Genomic_DNA"/>
</dbReference>
<keyword evidence="2" id="KW-1185">Reference proteome</keyword>
<name>A0ABD3VK73_SINWO</name>